<organism evidence="1 2">
    <name type="scientific">Ceraceosorus bombacis</name>
    <dbReference type="NCBI Taxonomy" id="401625"/>
    <lineage>
        <taxon>Eukaryota</taxon>
        <taxon>Fungi</taxon>
        <taxon>Dikarya</taxon>
        <taxon>Basidiomycota</taxon>
        <taxon>Ustilaginomycotina</taxon>
        <taxon>Exobasidiomycetes</taxon>
        <taxon>Ceraceosorales</taxon>
        <taxon>Ceraceosoraceae</taxon>
        <taxon>Ceraceosorus</taxon>
    </lineage>
</organism>
<dbReference type="AlphaFoldDB" id="A0A0N7LAW5"/>
<proteinExistence type="predicted"/>
<sequence length="88" mass="9756">MPAKEDDSMMSGQSHSYMGHGVNFYKLQRDIHSVQRSSIDARALAVVQQLRADMPAQAQSLNVEQKAAHPVDASLMRTVLRLHASIII</sequence>
<evidence type="ECO:0000313" key="2">
    <source>
        <dbReference type="Proteomes" id="UP000054845"/>
    </source>
</evidence>
<accession>A0A0N7LAW5</accession>
<dbReference type="Proteomes" id="UP000054845">
    <property type="component" value="Unassembled WGS sequence"/>
</dbReference>
<name>A0A0N7LAW5_9BASI</name>
<reference evidence="1 2" key="1">
    <citation type="submission" date="2014-09" db="EMBL/GenBank/DDBJ databases">
        <authorList>
            <person name="Magalhaes I.L.F."/>
            <person name="Oliveira U."/>
            <person name="Santos F.R."/>
            <person name="Vidigal T.H.D.A."/>
            <person name="Brescovit A.D."/>
            <person name="Santos A.J."/>
        </authorList>
    </citation>
    <scope>NUCLEOTIDE SEQUENCE [LARGE SCALE GENOMIC DNA]</scope>
</reference>
<protein>
    <submittedName>
        <fullName evidence="1">Uncharacterized protein</fullName>
    </submittedName>
</protein>
<evidence type="ECO:0000313" key="1">
    <source>
        <dbReference type="EMBL" id="CEH17722.1"/>
    </source>
</evidence>
<dbReference type="EMBL" id="CCYA01000265">
    <property type="protein sequence ID" value="CEH17722.1"/>
    <property type="molecule type" value="Genomic_DNA"/>
</dbReference>
<keyword evidence="2" id="KW-1185">Reference proteome</keyword>